<dbReference type="EMBL" id="CABITT030000007">
    <property type="protein sequence ID" value="VVB12704.1"/>
    <property type="molecule type" value="Genomic_DNA"/>
</dbReference>
<evidence type="ECO:0000256" key="5">
    <source>
        <dbReference type="SAM" id="Coils"/>
    </source>
</evidence>
<dbReference type="Pfam" id="PF13920">
    <property type="entry name" value="zf-C3HC4_3"/>
    <property type="match status" value="1"/>
</dbReference>
<keyword evidence="1" id="KW-0479">Metal-binding</keyword>
<gene>
    <name evidence="7" type="ORF">ANE_LOCUS23148</name>
</gene>
<feature type="domain" description="RING-type" evidence="6">
    <location>
        <begin position="247"/>
        <end position="281"/>
    </location>
</feature>
<dbReference type="OrthoDB" id="1711136at2759"/>
<keyword evidence="5" id="KW-0175">Coiled coil</keyword>
<dbReference type="Gene3D" id="3.30.40.10">
    <property type="entry name" value="Zinc/RING finger domain, C3HC4 (zinc finger)"/>
    <property type="match status" value="1"/>
</dbReference>
<evidence type="ECO:0000256" key="2">
    <source>
        <dbReference type="ARBA" id="ARBA00022771"/>
    </source>
</evidence>
<evidence type="ECO:0000313" key="7">
    <source>
        <dbReference type="EMBL" id="VVB12704.1"/>
    </source>
</evidence>
<reference evidence="7" key="1">
    <citation type="submission" date="2019-07" db="EMBL/GenBank/DDBJ databases">
        <authorList>
            <person name="Dittberner H."/>
        </authorList>
    </citation>
    <scope>NUCLEOTIDE SEQUENCE [LARGE SCALE GENOMIC DNA]</scope>
</reference>
<dbReference type="PANTHER" id="PTHR42647">
    <property type="entry name" value="SBP (S-RIBONUCLEASE BINDING PROTEIN) FAMILY PROTEIN"/>
    <property type="match status" value="1"/>
</dbReference>
<evidence type="ECO:0000256" key="1">
    <source>
        <dbReference type="ARBA" id="ARBA00022723"/>
    </source>
</evidence>
<keyword evidence="2 4" id="KW-0863">Zinc-finger</keyword>
<keyword evidence="8" id="KW-1185">Reference proteome</keyword>
<comment type="caution">
    <text evidence="7">The sequence shown here is derived from an EMBL/GenBank/DDBJ whole genome shotgun (WGS) entry which is preliminary data.</text>
</comment>
<dbReference type="FunFam" id="3.30.40.10:FF:000239">
    <property type="entry name" value="probable BOI-related E3 ubiquitin-protein ligase 2"/>
    <property type="match status" value="1"/>
</dbReference>
<evidence type="ECO:0000256" key="3">
    <source>
        <dbReference type="ARBA" id="ARBA00022833"/>
    </source>
</evidence>
<evidence type="ECO:0000259" key="6">
    <source>
        <dbReference type="PROSITE" id="PS50089"/>
    </source>
</evidence>
<keyword evidence="3" id="KW-0862">Zinc</keyword>
<evidence type="ECO:0000313" key="8">
    <source>
        <dbReference type="Proteomes" id="UP000489600"/>
    </source>
</evidence>
<feature type="coiled-coil region" evidence="5">
    <location>
        <begin position="150"/>
        <end position="184"/>
    </location>
</feature>
<dbReference type="InterPro" id="IPR001841">
    <property type="entry name" value="Znf_RING"/>
</dbReference>
<dbReference type="GO" id="GO:0004842">
    <property type="term" value="F:ubiquitin-protein transferase activity"/>
    <property type="evidence" value="ECO:0007669"/>
    <property type="project" value="TreeGrafter"/>
</dbReference>
<protein>
    <recommendedName>
        <fullName evidence="6">RING-type domain-containing protein</fullName>
    </recommendedName>
</protein>
<dbReference type="InterPro" id="IPR013083">
    <property type="entry name" value="Znf_RING/FYVE/PHD"/>
</dbReference>
<evidence type="ECO:0000256" key="4">
    <source>
        <dbReference type="PROSITE-ProRule" id="PRU00175"/>
    </source>
</evidence>
<dbReference type="PANTHER" id="PTHR42647:SF18">
    <property type="entry name" value="SBP (S-RIBONUCLEASE BINDING PROTEIN) FAMILY PROTEIN"/>
    <property type="match status" value="1"/>
</dbReference>
<organism evidence="7 8">
    <name type="scientific">Arabis nemorensis</name>
    <dbReference type="NCBI Taxonomy" id="586526"/>
    <lineage>
        <taxon>Eukaryota</taxon>
        <taxon>Viridiplantae</taxon>
        <taxon>Streptophyta</taxon>
        <taxon>Embryophyta</taxon>
        <taxon>Tracheophyta</taxon>
        <taxon>Spermatophyta</taxon>
        <taxon>Magnoliopsida</taxon>
        <taxon>eudicotyledons</taxon>
        <taxon>Gunneridae</taxon>
        <taxon>Pentapetalae</taxon>
        <taxon>rosids</taxon>
        <taxon>malvids</taxon>
        <taxon>Brassicales</taxon>
        <taxon>Brassicaceae</taxon>
        <taxon>Arabideae</taxon>
        <taxon>Arabis</taxon>
    </lineage>
</organism>
<dbReference type="Proteomes" id="UP000489600">
    <property type="component" value="Unassembled WGS sequence"/>
</dbReference>
<dbReference type="PROSITE" id="PS50089">
    <property type="entry name" value="ZF_RING_2"/>
    <property type="match status" value="1"/>
</dbReference>
<sequence>MAIQAQHPSFFFLNSNGQETINDWSLQPQDTHFTFIKAEVVGSRKRSREVSSVDFIEFSAAPMNPPPQKPPQVISTVVSTHEQSQNREKLLSTFYMLPGDLAGEIKRQRDDLDRLLQTQGEELRRMLAGNRESRYVELLCATEDLVGRRMREKEAELEKAMRRHAELEARAAQLASEAQTWQVRATTLEAEVSSLQTHIHQAVTSRATLAKRHMIGCSNINGNEDEAEDTESIYVDPKRIELIGPSCRICCRKSATVMALPCRHLVVCKGCNNTMRVCPICLNEKNSSVEIFFS</sequence>
<dbReference type="GO" id="GO:0008270">
    <property type="term" value="F:zinc ion binding"/>
    <property type="evidence" value="ECO:0007669"/>
    <property type="project" value="UniProtKB-KW"/>
</dbReference>
<dbReference type="PIRSF" id="PIRSF036836">
    <property type="entry name" value="RNase_bind_SBP1"/>
    <property type="match status" value="1"/>
</dbReference>
<accession>A0A565CGJ3</accession>
<dbReference type="AlphaFoldDB" id="A0A565CGJ3"/>
<proteinExistence type="predicted"/>
<name>A0A565CGJ3_9BRAS</name>